<dbReference type="Proteomes" id="UP000288805">
    <property type="component" value="Unassembled WGS sequence"/>
</dbReference>
<reference evidence="2 3" key="1">
    <citation type="journal article" date="2018" name="PLoS Genet.">
        <title>Population sequencing reveals clonal diversity and ancestral inbreeding in the grapevine cultivar Chardonnay.</title>
        <authorList>
            <person name="Roach M.J."/>
            <person name="Johnson D.L."/>
            <person name="Bohlmann J."/>
            <person name="van Vuuren H.J."/>
            <person name="Jones S.J."/>
            <person name="Pretorius I.S."/>
            <person name="Schmidt S.A."/>
            <person name="Borneman A.R."/>
        </authorList>
    </citation>
    <scope>NUCLEOTIDE SEQUENCE [LARGE SCALE GENOMIC DNA]</scope>
    <source>
        <strain evidence="3">cv. Chardonnay</strain>
        <tissue evidence="2">Leaf</tissue>
    </source>
</reference>
<dbReference type="InterPro" id="IPR023753">
    <property type="entry name" value="FAD/NAD-binding_dom"/>
</dbReference>
<evidence type="ECO:0000313" key="2">
    <source>
        <dbReference type="EMBL" id="RVW70604.1"/>
    </source>
</evidence>
<evidence type="ECO:0000259" key="1">
    <source>
        <dbReference type="Pfam" id="PF07992"/>
    </source>
</evidence>
<evidence type="ECO:0000313" key="3">
    <source>
        <dbReference type="Proteomes" id="UP000288805"/>
    </source>
</evidence>
<dbReference type="EMBL" id="QGNW01000459">
    <property type="protein sequence ID" value="RVW70604.1"/>
    <property type="molecule type" value="Genomic_DNA"/>
</dbReference>
<organism evidence="2 3">
    <name type="scientific">Vitis vinifera</name>
    <name type="common">Grape</name>
    <dbReference type="NCBI Taxonomy" id="29760"/>
    <lineage>
        <taxon>Eukaryota</taxon>
        <taxon>Viridiplantae</taxon>
        <taxon>Streptophyta</taxon>
        <taxon>Embryophyta</taxon>
        <taxon>Tracheophyta</taxon>
        <taxon>Spermatophyta</taxon>
        <taxon>Magnoliopsida</taxon>
        <taxon>eudicotyledons</taxon>
        <taxon>Gunneridae</taxon>
        <taxon>Pentapetalae</taxon>
        <taxon>rosids</taxon>
        <taxon>Vitales</taxon>
        <taxon>Vitaceae</taxon>
        <taxon>Viteae</taxon>
        <taxon>Vitis</taxon>
    </lineage>
</organism>
<dbReference type="GO" id="GO:0016491">
    <property type="term" value="F:oxidoreductase activity"/>
    <property type="evidence" value="ECO:0007669"/>
    <property type="project" value="InterPro"/>
</dbReference>
<proteinExistence type="predicted"/>
<accession>A0A438GEG8</accession>
<protein>
    <submittedName>
        <fullName evidence="2">Apoptosis-inducing factor 2</fullName>
    </submittedName>
</protein>
<sequence length="336" mass="36940">MATEELPPLASDIKRVVILGGGIAGSLLAKSLQFRADIFLVDPKEYFEIPWASLRAMVEPSFAERTVINHSDLPYQWATCCIYCGHLDHVPKTRTERLKQYQADKICQFHFDCWRGPTGVELAGEIVVDFPDKKVTLVHRGSRLLEFIGAKASKKALDWLTSKKVEVLLNQSVDINTASDGTYQTSGGETIIADCHFVCTGKPIGSSWLKDTILKDNLDGHGKLVVDDNLRVRGLKNVFAIGDITAIPEIQQGYLAQRHAVVAAKNIKMLMSGEKETKLATYKPGSAIAIVSLGRRDAVAQLPFATICGCIPGMIKSRDLFVGKTRKQMGLKPTLT</sequence>
<dbReference type="InterPro" id="IPR036188">
    <property type="entry name" value="FAD/NAD-bd_sf"/>
</dbReference>
<dbReference type="SUPFAM" id="SSF51905">
    <property type="entry name" value="FAD/NAD(P)-binding domain"/>
    <property type="match status" value="1"/>
</dbReference>
<dbReference type="PANTHER" id="PTHR43735">
    <property type="entry name" value="APOPTOSIS-INDUCING FACTOR 1"/>
    <property type="match status" value="1"/>
</dbReference>
<comment type="caution">
    <text evidence="2">The sequence shown here is derived from an EMBL/GenBank/DDBJ whole genome shotgun (WGS) entry which is preliminary data.</text>
</comment>
<dbReference type="AlphaFoldDB" id="A0A438GEG8"/>
<name>A0A438GEG8_VITVI</name>
<gene>
    <name evidence="2" type="primary">aifm2</name>
    <name evidence="2" type="ORF">CK203_056533</name>
</gene>
<feature type="domain" description="FAD/NAD(P)-binding" evidence="1">
    <location>
        <begin position="116"/>
        <end position="259"/>
    </location>
</feature>
<dbReference type="Gene3D" id="3.50.50.100">
    <property type="match status" value="1"/>
</dbReference>
<dbReference type="Pfam" id="PF07992">
    <property type="entry name" value="Pyr_redox_2"/>
    <property type="match status" value="1"/>
</dbReference>
<dbReference type="PANTHER" id="PTHR43735:SF8">
    <property type="entry name" value="OS11G0158200 PROTEIN"/>
    <property type="match status" value="1"/>
</dbReference>
<dbReference type="Gene3D" id="3.50.50.60">
    <property type="entry name" value="FAD/NAD(P)-binding domain"/>
    <property type="match status" value="1"/>
</dbReference>